<reference evidence="3" key="1">
    <citation type="journal article" date="2019" name="Int. J. Syst. Evol. Microbiol.">
        <title>The Global Catalogue of Microorganisms (GCM) 10K type strain sequencing project: providing services to taxonomists for standard genome sequencing and annotation.</title>
        <authorList>
            <consortium name="The Broad Institute Genomics Platform"/>
            <consortium name="The Broad Institute Genome Sequencing Center for Infectious Disease"/>
            <person name="Wu L."/>
            <person name="Ma J."/>
        </authorList>
    </citation>
    <scope>NUCLEOTIDE SEQUENCE [LARGE SCALE GENOMIC DNA]</scope>
    <source>
        <strain evidence="3">Q85</strain>
    </source>
</reference>
<dbReference type="Pfam" id="PF05016">
    <property type="entry name" value="ParE_toxin"/>
    <property type="match status" value="1"/>
</dbReference>
<evidence type="ECO:0000313" key="2">
    <source>
        <dbReference type="EMBL" id="MFD1788154.1"/>
    </source>
</evidence>
<evidence type="ECO:0000256" key="1">
    <source>
        <dbReference type="ARBA" id="ARBA00022649"/>
    </source>
</evidence>
<evidence type="ECO:0000313" key="3">
    <source>
        <dbReference type="Proteomes" id="UP001597283"/>
    </source>
</evidence>
<sequence length="79" mass="8552">MFLAERDSAASARAAAAISDAFRKLGSTPAIGRPVRAHPPFRELVIAFGTTGYVALYAYDTDRDAVVILALRHQREAGY</sequence>
<dbReference type="EMBL" id="JBHUFC010000003">
    <property type="protein sequence ID" value="MFD1788154.1"/>
    <property type="molecule type" value="Genomic_DNA"/>
</dbReference>
<keyword evidence="1" id="KW-1277">Toxin-antitoxin system</keyword>
<dbReference type="InterPro" id="IPR007712">
    <property type="entry name" value="RelE/ParE_toxin"/>
</dbReference>
<keyword evidence="3" id="KW-1185">Reference proteome</keyword>
<proteinExistence type="predicted"/>
<accession>A0ABW4NF65</accession>
<dbReference type="Proteomes" id="UP001597283">
    <property type="component" value="Unassembled WGS sequence"/>
</dbReference>
<comment type="caution">
    <text evidence="2">The sequence shown here is derived from an EMBL/GenBank/DDBJ whole genome shotgun (WGS) entry which is preliminary data.</text>
</comment>
<name>A0ABW4NF65_9SPHN</name>
<protein>
    <submittedName>
        <fullName evidence="2">Type II toxin-antitoxin system RelE/ParE family toxin</fullName>
    </submittedName>
</protein>
<dbReference type="Gene3D" id="3.30.2310.20">
    <property type="entry name" value="RelE-like"/>
    <property type="match status" value="1"/>
</dbReference>
<dbReference type="InterPro" id="IPR035093">
    <property type="entry name" value="RelE/ParE_toxin_dom_sf"/>
</dbReference>
<gene>
    <name evidence="2" type="ORF">ACFSC3_11275</name>
</gene>
<dbReference type="RefSeq" id="WP_380940524.1">
    <property type="nucleotide sequence ID" value="NZ_JBHUFC010000003.1"/>
</dbReference>
<organism evidence="2 3">
    <name type="scientific">Sphingomonas floccifaciens</name>
    <dbReference type="NCBI Taxonomy" id="1844115"/>
    <lineage>
        <taxon>Bacteria</taxon>
        <taxon>Pseudomonadati</taxon>
        <taxon>Pseudomonadota</taxon>
        <taxon>Alphaproteobacteria</taxon>
        <taxon>Sphingomonadales</taxon>
        <taxon>Sphingomonadaceae</taxon>
        <taxon>Sphingomonas</taxon>
    </lineage>
</organism>